<accession>A0A238JPI1</accession>
<dbReference type="SMART" id="SM00897">
    <property type="entry name" value="FIST"/>
    <property type="match status" value="1"/>
</dbReference>
<dbReference type="EMBL" id="FXYE01000001">
    <property type="protein sequence ID" value="SMX32353.1"/>
    <property type="molecule type" value="Genomic_DNA"/>
</dbReference>
<evidence type="ECO:0000259" key="1">
    <source>
        <dbReference type="SMART" id="SM00897"/>
    </source>
</evidence>
<dbReference type="Pfam" id="PF08495">
    <property type="entry name" value="FIST"/>
    <property type="match status" value="1"/>
</dbReference>
<dbReference type="RefSeq" id="WP_235823723.1">
    <property type="nucleotide sequence ID" value="NZ_FXYE01000001.1"/>
</dbReference>
<dbReference type="PANTHER" id="PTHR40252">
    <property type="entry name" value="BLR0328 PROTEIN"/>
    <property type="match status" value="1"/>
</dbReference>
<dbReference type="PANTHER" id="PTHR40252:SF2">
    <property type="entry name" value="BLR0328 PROTEIN"/>
    <property type="match status" value="1"/>
</dbReference>
<dbReference type="Pfam" id="PF10442">
    <property type="entry name" value="FIST_C"/>
    <property type="match status" value="1"/>
</dbReference>
<name>A0A238JPI1_9RHOB</name>
<dbReference type="InterPro" id="IPR013702">
    <property type="entry name" value="FIST_domain_N"/>
</dbReference>
<dbReference type="InterPro" id="IPR019494">
    <property type="entry name" value="FIST_C"/>
</dbReference>
<feature type="domain" description="FIST C-domain" evidence="2">
    <location>
        <begin position="235"/>
        <end position="365"/>
    </location>
</feature>
<organism evidence="3 4">
    <name type="scientific">Actibacterium lipolyticum</name>
    <dbReference type="NCBI Taxonomy" id="1524263"/>
    <lineage>
        <taxon>Bacteria</taxon>
        <taxon>Pseudomonadati</taxon>
        <taxon>Pseudomonadota</taxon>
        <taxon>Alphaproteobacteria</taxon>
        <taxon>Rhodobacterales</taxon>
        <taxon>Roseobacteraceae</taxon>
        <taxon>Actibacterium</taxon>
    </lineage>
</organism>
<gene>
    <name evidence="3" type="ORF">COL8621_00792</name>
</gene>
<keyword evidence="4" id="KW-1185">Reference proteome</keyword>
<evidence type="ECO:0000313" key="3">
    <source>
        <dbReference type="EMBL" id="SMX32353.1"/>
    </source>
</evidence>
<sequence length="386" mass="42401">MKDLAPNLPQSVGVAVSYAADAATAVEEAVSQLDVDGTRFILVFVPDCLPLDDVGPALTQHLSATSVFGCTTAGQITPEGYENNALLMIAFPKEHFRCSSMLIHPLKPVSIEETATNARRLATQFQRTAEWNRLALIFADGLSKQEDVLVAALEAGLDDLPVFGGSAGNGLNFDETFVLHAGEFHTDAALLILMETDLMFAGIGFDHFLPTEKRMVVTRTVPDERLVLEINGAPAAAEYARLIGRDIEDLSPRVFAENPVLVRNNTTYHVRGIQQVAENQALSFLSAIDDGLLLTLGRGKEILRTLDQGLTMPEDFGEQPDFILGFDCFLRKLEIEQNQLVAPASEILRDRRVLGFNTYGEQHCGVHVNQTFVGVAFFRPKERKLF</sequence>
<dbReference type="Proteomes" id="UP000202922">
    <property type="component" value="Unassembled WGS sequence"/>
</dbReference>
<protein>
    <submittedName>
        <fullName evidence="3">FIST N domain protein</fullName>
    </submittedName>
</protein>
<evidence type="ECO:0000259" key="2">
    <source>
        <dbReference type="SMART" id="SM01204"/>
    </source>
</evidence>
<feature type="domain" description="FIST" evidence="1">
    <location>
        <begin position="36"/>
        <end position="234"/>
    </location>
</feature>
<proteinExistence type="predicted"/>
<reference evidence="4" key="1">
    <citation type="submission" date="2017-05" db="EMBL/GenBank/DDBJ databases">
        <authorList>
            <person name="Rodrigo-Torres L."/>
            <person name="Arahal R. D."/>
            <person name="Lucena T."/>
        </authorList>
    </citation>
    <scope>NUCLEOTIDE SEQUENCE [LARGE SCALE GENOMIC DNA]</scope>
    <source>
        <strain evidence="4">CECT 8621</strain>
    </source>
</reference>
<dbReference type="AlphaFoldDB" id="A0A238JPI1"/>
<dbReference type="SMART" id="SM01204">
    <property type="entry name" value="FIST_C"/>
    <property type="match status" value="1"/>
</dbReference>
<evidence type="ECO:0000313" key="4">
    <source>
        <dbReference type="Proteomes" id="UP000202922"/>
    </source>
</evidence>